<gene>
    <name evidence="3" type="ORF">EVOR1521_LOCUS20508</name>
</gene>
<sequence>MDDEEEVEVALDAGEIWRLRECKEDDAPSTGWRPSDPELSSNAPSEGSDLEQIPCTANGRIPIPSDFEQCPHLQSFVRCGPHHRAELEVLSQEDVGELKAIWRRYRDDLTAPRFQKKPKFSDKEFDTLYRHANKVVSAMVAEYKVPMVLDQATISNTNHIGHPPHADNVQFDSVWWQGERVPKEDEVQAAREGAYVLWRNEKTSYRSYSCSVSLCDPAGYEGGLVQFFRGFGIKEPVANYKCQEGHGIAFCGCHRNIHAVTGVTSGFRLVFLIWTRPPHVRVPENQMHTCYFRPGTGHGVWLTTADIQRHLAKRNGRGELRWAPVGEDDTCRCAKCTAERKKARWQDCGAPETRIGNATEEKAKEHCPLPPPLALCATHGRWSLGPVISKADIRTLKQIWLRHHDDLNKPAYTEKPELSQAELAKFKHVAFKVLRAMARSLNEELELDQAMVSQTSHQGDPPHADNVQFDSVWWQGRRIRERDEVRAAQHGAAVHYALGTENRNYCAMVLLSEPWDYKGGDLEFFGGWGDKDSELSIRPAAGHAWGYCGCHRGIHAVRGVRSGERLALLVWTRPQGTVVAEEQASLCYFRPSSGQSVWLTSADLEHARRCMMQNFRWDPPKIRGQAVWRRQLPFGSLEAMADGCSPPPEGLASRCGIAERLLPKSFTRSFDQHFQRLDTIIAKIHAQAPDACDSDAFPQEEPIHRALWRLSGLEAQLREKEAELDAALQQALQRPSFSPKPAPDRPAPPRYFSPPREALPHFAQEPGRRGMRSPRRERSAQVLATAAAATQTEQSLVHPEASNAAASALTGTVADAAGAAGSTAACESEVAEAEKQQQQQQQQLEQTSHMTEVPPPKRQEEQSNDGPPTETPAATQKQSMHSAASSAPPQAKSGAASGAVTGAATETANCAVEGGADVKGQTDGQIRDKVDAELQPHQARRKSQVAAAEQVDDSLTHLEQAPGEPEAGNAKAPRHGEQGGADSTFPREAEGEAPALGAQGADSSFLKGPEGPETARWPADKATETPVAVEQEQRQSLQPASGKAPQAEQVAGSGAAAKEAAAAEGDKTEEEKSDKANAEQQQRRQQASSQAPAQPKQQGEQAEDRSKQQEQVPSKPQADNAERPAPSRSAEGPAHGEHGQDSSFPKEPEGSERQQLPAENKEATETAAALEQKQGKSLQPASGKAPQAEQVAGSGAAAKEAAEAAGVKTEEERSAKANAEQQQLQQQQQASSQAPAKPHGEHGQDSSFPKVPEGPETARWPADKATETAVAVEQEQRQSLQPASGKAPQAEQVAGSGAAAKEAAAAEGDKTEEEKSDKANAEQQQQRRQQASSQAPAQPKQQGEQAEDRSKQQEQVPSKPQADNAERPAPSRSAEGPAHGEHGQDSSFPKEPEGSERQQLPAENKEATETAAALEQKQGKSLQPASGFFTGARETAW</sequence>
<feature type="region of interest" description="Disordered" evidence="1">
    <location>
        <begin position="817"/>
        <end position="1437"/>
    </location>
</feature>
<feature type="region of interest" description="Disordered" evidence="1">
    <location>
        <begin position="732"/>
        <end position="801"/>
    </location>
</feature>
<reference evidence="3" key="1">
    <citation type="submission" date="2023-08" db="EMBL/GenBank/DDBJ databases">
        <authorList>
            <person name="Chen Y."/>
            <person name="Shah S."/>
            <person name="Dougan E. K."/>
            <person name="Thang M."/>
            <person name="Chan C."/>
        </authorList>
    </citation>
    <scope>NUCLEOTIDE SEQUENCE</scope>
</reference>
<feature type="compositionally biased region" description="Low complexity" evidence="1">
    <location>
        <begin position="1191"/>
        <end position="1207"/>
    </location>
</feature>
<evidence type="ECO:0000259" key="2">
    <source>
        <dbReference type="PROSITE" id="PS51471"/>
    </source>
</evidence>
<proteinExistence type="predicted"/>
<feature type="compositionally biased region" description="Low complexity" evidence="1">
    <location>
        <begin position="780"/>
        <end position="794"/>
    </location>
</feature>
<feature type="compositionally biased region" description="Polar residues" evidence="1">
    <location>
        <begin position="872"/>
        <end position="881"/>
    </location>
</feature>
<evidence type="ECO:0000313" key="4">
    <source>
        <dbReference type="Proteomes" id="UP001178507"/>
    </source>
</evidence>
<dbReference type="EMBL" id="CAUJNA010003223">
    <property type="protein sequence ID" value="CAJ1396248.1"/>
    <property type="molecule type" value="Genomic_DNA"/>
</dbReference>
<dbReference type="PROSITE" id="PS51471">
    <property type="entry name" value="FE2OG_OXY"/>
    <property type="match status" value="1"/>
</dbReference>
<accession>A0AA36NBG5</accession>
<evidence type="ECO:0000256" key="1">
    <source>
        <dbReference type="SAM" id="MobiDB-lite"/>
    </source>
</evidence>
<feature type="compositionally biased region" description="Low complexity" evidence="1">
    <location>
        <begin position="1323"/>
        <end position="1342"/>
    </location>
</feature>
<feature type="compositionally biased region" description="Low complexity" evidence="1">
    <location>
        <begin position="1051"/>
        <end position="1063"/>
    </location>
</feature>
<feature type="compositionally biased region" description="Basic and acidic residues" evidence="1">
    <location>
        <begin position="925"/>
        <end position="934"/>
    </location>
</feature>
<dbReference type="Proteomes" id="UP001178507">
    <property type="component" value="Unassembled WGS sequence"/>
</dbReference>
<organism evidence="3 4">
    <name type="scientific">Effrenium voratum</name>
    <dbReference type="NCBI Taxonomy" id="2562239"/>
    <lineage>
        <taxon>Eukaryota</taxon>
        <taxon>Sar</taxon>
        <taxon>Alveolata</taxon>
        <taxon>Dinophyceae</taxon>
        <taxon>Suessiales</taxon>
        <taxon>Symbiodiniaceae</taxon>
        <taxon>Effrenium</taxon>
    </lineage>
</organism>
<evidence type="ECO:0000313" key="3">
    <source>
        <dbReference type="EMBL" id="CAJ1396248.1"/>
    </source>
</evidence>
<feature type="domain" description="Fe2OG dioxygenase" evidence="2">
    <location>
        <begin position="134"/>
        <end position="277"/>
    </location>
</feature>
<feature type="compositionally biased region" description="Basic and acidic residues" evidence="1">
    <location>
        <begin position="1307"/>
        <end position="1320"/>
    </location>
</feature>
<feature type="region of interest" description="Disordered" evidence="1">
    <location>
        <begin position="24"/>
        <end position="51"/>
    </location>
</feature>
<feature type="compositionally biased region" description="Basic and acidic residues" evidence="1">
    <location>
        <begin position="1064"/>
        <end position="1077"/>
    </location>
</feature>
<dbReference type="InterPro" id="IPR005123">
    <property type="entry name" value="Oxoglu/Fe-dep_dioxygenase_dom"/>
</dbReference>
<feature type="compositionally biased region" description="Low complexity" evidence="1">
    <location>
        <begin position="1294"/>
        <end position="1306"/>
    </location>
</feature>
<feature type="compositionally biased region" description="Low complexity" evidence="1">
    <location>
        <begin position="1078"/>
        <end position="1098"/>
    </location>
</feature>
<protein>
    <recommendedName>
        <fullName evidence="2">Fe2OG dioxygenase domain-containing protein</fullName>
    </recommendedName>
</protein>
<feature type="compositionally biased region" description="Basic and acidic residues" evidence="1">
    <location>
        <begin position="1134"/>
        <end position="1152"/>
    </location>
</feature>
<dbReference type="Gene3D" id="2.60.120.620">
    <property type="entry name" value="q2cbj1_9rhob like domain"/>
    <property type="match status" value="2"/>
</dbReference>
<feature type="compositionally biased region" description="Low complexity" evidence="1">
    <location>
        <begin position="1221"/>
        <end position="1234"/>
    </location>
</feature>
<feature type="compositionally biased region" description="Pro residues" evidence="1">
    <location>
        <begin position="738"/>
        <end position="752"/>
    </location>
</feature>
<comment type="caution">
    <text evidence="3">The sequence shown here is derived from an EMBL/GenBank/DDBJ whole genome shotgun (WGS) entry which is preliminary data.</text>
</comment>
<keyword evidence="4" id="KW-1185">Reference proteome</keyword>
<name>A0AA36NBG5_9DINO</name>
<feature type="compositionally biased region" description="Low complexity" evidence="1">
    <location>
        <begin position="882"/>
        <end position="908"/>
    </location>
</feature>
<feature type="compositionally biased region" description="Basic and acidic residues" evidence="1">
    <location>
        <begin position="1378"/>
        <end position="1396"/>
    </location>
</feature>